<proteinExistence type="predicted"/>
<evidence type="ECO:0000313" key="4">
    <source>
        <dbReference type="Proteomes" id="UP000249852"/>
    </source>
</evidence>
<reference evidence="3 5" key="2">
    <citation type="submission" date="2018-06" db="EMBL/GenBank/DDBJ databases">
        <authorList>
            <consortium name="Pathogen Informatics"/>
            <person name="Doyle S."/>
        </authorList>
    </citation>
    <scope>NUCLEOTIDE SEQUENCE [LARGE SCALE GENOMIC DNA]</scope>
    <source>
        <strain evidence="3 5">NCTC13043</strain>
    </source>
</reference>
<dbReference type="Proteomes" id="UP000254235">
    <property type="component" value="Unassembled WGS sequence"/>
</dbReference>
<feature type="chain" id="PRO_5017077566" evidence="1">
    <location>
        <begin position="26"/>
        <end position="176"/>
    </location>
</feature>
<keyword evidence="1" id="KW-0732">Signal</keyword>
<dbReference type="Proteomes" id="UP000249852">
    <property type="component" value="Unassembled WGS sequence"/>
</dbReference>
<organism evidence="3 5">
    <name type="scientific">Prevotella pallens</name>
    <dbReference type="NCBI Taxonomy" id="60133"/>
    <lineage>
        <taxon>Bacteria</taxon>
        <taxon>Pseudomonadati</taxon>
        <taxon>Bacteroidota</taxon>
        <taxon>Bacteroidia</taxon>
        <taxon>Bacteroidales</taxon>
        <taxon>Prevotellaceae</taxon>
        <taxon>Prevotella</taxon>
    </lineage>
</organism>
<dbReference type="GeneID" id="78570309"/>
<dbReference type="InterPro" id="IPR026444">
    <property type="entry name" value="Secre_tail"/>
</dbReference>
<protein>
    <submittedName>
        <fullName evidence="2">Secreted protein (Por secretion system target)</fullName>
    </submittedName>
</protein>
<evidence type="ECO:0000313" key="3">
    <source>
        <dbReference type="EMBL" id="SUC11728.1"/>
    </source>
</evidence>
<reference evidence="2 4" key="1">
    <citation type="submission" date="2018-06" db="EMBL/GenBank/DDBJ databases">
        <title>Genomic Encyclopedia of Archaeal and Bacterial Type Strains, Phase II (KMG-II): from individual species to whole genera.</title>
        <authorList>
            <person name="Goeker M."/>
        </authorList>
    </citation>
    <scope>NUCLEOTIDE SEQUENCE [LARGE SCALE GENOMIC DNA]</scope>
    <source>
        <strain evidence="2 4">DSM 18710</strain>
    </source>
</reference>
<dbReference type="EMBL" id="QLTQ01000023">
    <property type="protein sequence ID" value="RAS43476.1"/>
    <property type="molecule type" value="Genomic_DNA"/>
</dbReference>
<dbReference type="AlphaFoldDB" id="A0A379EZB0"/>
<dbReference type="EMBL" id="UGTP01000001">
    <property type="protein sequence ID" value="SUC11728.1"/>
    <property type="molecule type" value="Genomic_DNA"/>
</dbReference>
<dbReference type="RefSeq" id="WP_006045469.1">
    <property type="nucleotide sequence ID" value="NZ_CAUVAI010000023.1"/>
</dbReference>
<sequence>MKLKTKLLLTLVVVLLGSIFTSAYATKKQQALQNDANQATCIVVKLQDGGENIFFLGESPKLMNFADSLAVIYKNQQLNFALKDIKDYHFEERNPAGIKQTENSSTKQGQTDFTQGIANFTQYPVGSRITVFTLEGRRVAVVEIGKDGTAQLDMRNKPAGVYIVNTGKQSFKWLKK</sequence>
<evidence type="ECO:0000313" key="5">
    <source>
        <dbReference type="Proteomes" id="UP000254235"/>
    </source>
</evidence>
<dbReference type="NCBIfam" id="TIGR04183">
    <property type="entry name" value="Por_Secre_tail"/>
    <property type="match status" value="1"/>
</dbReference>
<keyword evidence="4" id="KW-1185">Reference proteome</keyword>
<evidence type="ECO:0000313" key="2">
    <source>
        <dbReference type="EMBL" id="RAS43476.1"/>
    </source>
</evidence>
<gene>
    <name evidence="2" type="ORF">BC673_12314</name>
    <name evidence="3" type="ORF">NCTC13043_00584</name>
</gene>
<name>A0A379EZB0_9BACT</name>
<evidence type="ECO:0000256" key="1">
    <source>
        <dbReference type="SAM" id="SignalP"/>
    </source>
</evidence>
<accession>A0A379EZB0</accession>
<dbReference type="OrthoDB" id="1072080at2"/>
<feature type="signal peptide" evidence="1">
    <location>
        <begin position="1"/>
        <end position="25"/>
    </location>
</feature>